<reference evidence="2 3" key="1">
    <citation type="submission" date="2018-06" db="EMBL/GenBank/DDBJ databases">
        <title>Streptomyces reniochalinae sp. nov. and Streptomyces diacarnus sp. nov. from marine sponges.</title>
        <authorList>
            <person name="Li L."/>
        </authorList>
    </citation>
    <scope>NUCLEOTIDE SEQUENCE [LARGE SCALE GENOMIC DNA]</scope>
    <source>
        <strain evidence="2 3">LHW51701</strain>
    </source>
</reference>
<dbReference type="RefSeq" id="WP_114022994.1">
    <property type="nucleotide sequence ID" value="NZ_JBEYTF010000002.1"/>
</dbReference>
<evidence type="ECO:0000313" key="2">
    <source>
        <dbReference type="EMBL" id="RCG21359.1"/>
    </source>
</evidence>
<dbReference type="AlphaFoldDB" id="A0A367EUF7"/>
<organism evidence="2 3">
    <name type="scientific">Streptomyces diacarni</name>
    <dbReference type="NCBI Taxonomy" id="2800381"/>
    <lineage>
        <taxon>Bacteria</taxon>
        <taxon>Bacillati</taxon>
        <taxon>Actinomycetota</taxon>
        <taxon>Actinomycetes</taxon>
        <taxon>Kitasatosporales</taxon>
        <taxon>Streptomycetaceae</taxon>
        <taxon>Streptomyces</taxon>
    </lineage>
</organism>
<name>A0A367EUF7_9ACTN</name>
<keyword evidence="3" id="KW-1185">Reference proteome</keyword>
<keyword evidence="1" id="KW-0175">Coiled coil</keyword>
<evidence type="ECO:0000256" key="1">
    <source>
        <dbReference type="SAM" id="Coils"/>
    </source>
</evidence>
<evidence type="ECO:0000313" key="3">
    <source>
        <dbReference type="Proteomes" id="UP000252914"/>
    </source>
</evidence>
<gene>
    <name evidence="2" type="ORF">DTL70_18130</name>
</gene>
<accession>A0A367EUF7</accession>
<proteinExistence type="predicted"/>
<comment type="caution">
    <text evidence="2">The sequence shown here is derived from an EMBL/GenBank/DDBJ whole genome shotgun (WGS) entry which is preliminary data.</text>
</comment>
<protein>
    <submittedName>
        <fullName evidence="2">Uncharacterized protein</fullName>
    </submittedName>
</protein>
<dbReference type="Proteomes" id="UP000252914">
    <property type="component" value="Unassembled WGS sequence"/>
</dbReference>
<feature type="coiled-coil region" evidence="1">
    <location>
        <begin position="8"/>
        <end position="35"/>
    </location>
</feature>
<dbReference type="EMBL" id="QOIN01000046">
    <property type="protein sequence ID" value="RCG21359.1"/>
    <property type="molecule type" value="Genomic_DNA"/>
</dbReference>
<sequence>MHAENRRSDSALVRLREAEETYERLRRALAEAGVVLPSLRVDLASCADRVLRGPLLELGGCSLATAERLAEALAGQPR</sequence>